<dbReference type="InterPro" id="IPR031926">
    <property type="entry name" value="TMEM135_N"/>
</dbReference>
<evidence type="ECO:0000259" key="2">
    <source>
        <dbReference type="Pfam" id="PF15982"/>
    </source>
</evidence>
<feature type="region of interest" description="Disordered" evidence="1">
    <location>
        <begin position="1"/>
        <end position="28"/>
    </location>
</feature>
<keyword evidence="4" id="KW-1185">Reference proteome</keyword>
<dbReference type="Pfam" id="PF15982">
    <property type="entry name" value="TMEM135_C_rich"/>
    <property type="match status" value="1"/>
</dbReference>
<comment type="caution">
    <text evidence="3">The sequence shown here is derived from an EMBL/GenBank/DDBJ whole genome shotgun (WGS) entry which is preliminary data.</text>
</comment>
<evidence type="ECO:0000313" key="3">
    <source>
        <dbReference type="EMBL" id="KAK2988927.1"/>
    </source>
</evidence>
<feature type="region of interest" description="Disordered" evidence="1">
    <location>
        <begin position="411"/>
        <end position="438"/>
    </location>
</feature>
<sequence length="438" mass="48652">MASVAPTSSPPQPADSSDGAAAERRLREAEDRLREAMEELQRRARLVQPPCDHAGESCVANAIGNLCQSFLLSYGVRVGIGILLRAFKLARRQSYSSLIDLKCAYNSAKAKNKFHPWGSYWRHGDSLLFALACAQVMYAFVMRPESLPKSYQDFIQKTGPVAQPVYKAVRECCRGSPVDVASLSAYLANKGDFNSVKLEEFPSIIPCSVIHPETHSCLAHTGYATSATFKKTFPLYFSLTFVPFVVLRLQKFMDAPARTCWHAVTGAVRSTAFLSSFVGIFQAVICLHRKVASKDHKLVYWFSGGIAALSVLLEKKARRKELALYVLPRAGESLWYILVNRHLLPDIRNAEVALFCACMGGLMYYLEHEPDTMAPFLRGLIRRFLASKISNPGPSSSRSASYTYLQTLDAMKPPKLQEDRDTEASASQKYNLESIPGL</sequence>
<proteinExistence type="predicted"/>
<evidence type="ECO:0000256" key="1">
    <source>
        <dbReference type="SAM" id="MobiDB-lite"/>
    </source>
</evidence>
<dbReference type="EMBL" id="JAVXUO010000799">
    <property type="protein sequence ID" value="KAK2988927.1"/>
    <property type="molecule type" value="Genomic_DNA"/>
</dbReference>
<dbReference type="PANTHER" id="PTHR12459:SF6">
    <property type="entry name" value="GB|AAD46013.1"/>
    <property type="match status" value="1"/>
</dbReference>
<gene>
    <name evidence="3" type="ORF">RJ640_026195</name>
</gene>
<feature type="domain" description="Transmembrane protein 135 N-terminal" evidence="2">
    <location>
        <begin position="210"/>
        <end position="337"/>
    </location>
</feature>
<reference evidence="3" key="1">
    <citation type="submission" date="2022-12" db="EMBL/GenBank/DDBJ databases">
        <title>Draft genome assemblies for two species of Escallonia (Escalloniales).</title>
        <authorList>
            <person name="Chanderbali A."/>
            <person name="Dervinis C."/>
            <person name="Anghel I."/>
            <person name="Soltis D."/>
            <person name="Soltis P."/>
            <person name="Zapata F."/>
        </authorList>
    </citation>
    <scope>NUCLEOTIDE SEQUENCE</scope>
    <source>
        <strain evidence="3">UCBG92.1500</strain>
        <tissue evidence="3">Leaf</tissue>
    </source>
</reference>
<accession>A0AA88RH65</accession>
<dbReference type="AlphaFoldDB" id="A0AA88RH65"/>
<organism evidence="3 4">
    <name type="scientific">Escallonia rubra</name>
    <dbReference type="NCBI Taxonomy" id="112253"/>
    <lineage>
        <taxon>Eukaryota</taxon>
        <taxon>Viridiplantae</taxon>
        <taxon>Streptophyta</taxon>
        <taxon>Embryophyta</taxon>
        <taxon>Tracheophyta</taxon>
        <taxon>Spermatophyta</taxon>
        <taxon>Magnoliopsida</taxon>
        <taxon>eudicotyledons</taxon>
        <taxon>Gunneridae</taxon>
        <taxon>Pentapetalae</taxon>
        <taxon>asterids</taxon>
        <taxon>campanulids</taxon>
        <taxon>Escalloniales</taxon>
        <taxon>Escalloniaceae</taxon>
        <taxon>Escallonia</taxon>
    </lineage>
</organism>
<dbReference type="InterPro" id="IPR026749">
    <property type="entry name" value="Tmem135"/>
</dbReference>
<dbReference type="PANTHER" id="PTHR12459">
    <property type="entry name" value="TRANSMEMBRANE PROTEIN 135-RELATED"/>
    <property type="match status" value="1"/>
</dbReference>
<protein>
    <recommendedName>
        <fullName evidence="2">Transmembrane protein 135 N-terminal domain-containing protein</fullName>
    </recommendedName>
</protein>
<evidence type="ECO:0000313" key="4">
    <source>
        <dbReference type="Proteomes" id="UP001187471"/>
    </source>
</evidence>
<dbReference type="Proteomes" id="UP001187471">
    <property type="component" value="Unassembled WGS sequence"/>
</dbReference>
<name>A0AA88RH65_9ASTE</name>